<protein>
    <recommendedName>
        <fullName evidence="8">Probable replication restart protein PriA</fullName>
    </recommendedName>
    <alternativeName>
        <fullName evidence="8">Putative ATP-dependent DNA helicase PriA</fullName>
    </alternativeName>
</protein>
<dbReference type="GO" id="GO:0008270">
    <property type="term" value="F:zinc ion binding"/>
    <property type="evidence" value="ECO:0007669"/>
    <property type="project" value="UniProtKB-UniRule"/>
</dbReference>
<feature type="region of interest" description="Disordered" evidence="9">
    <location>
        <begin position="1"/>
        <end position="43"/>
    </location>
</feature>
<dbReference type="InterPro" id="IPR005259">
    <property type="entry name" value="PriA"/>
</dbReference>
<accession>A0A078MTS9</accession>
<keyword evidence="4 8" id="KW-0547">Nucleotide-binding</keyword>
<dbReference type="AlphaFoldDB" id="A0A078MTS9"/>
<feature type="region of interest" description="Disordered" evidence="9">
    <location>
        <begin position="161"/>
        <end position="215"/>
    </location>
</feature>
<feature type="binding site" evidence="8">
    <location>
        <position position="502"/>
    </location>
    <ligand>
        <name>Zn(2+)</name>
        <dbReference type="ChEBI" id="CHEBI:29105"/>
        <label>1</label>
    </ligand>
</feature>
<comment type="function">
    <text evidence="8">Initiates the restart of stalled replication forks, which reloads the replicative helicase on sites other than the origin of replication. Recognizes and binds to abandoned replication forks and remodels them to uncover a helicase loading site. Promotes assembly of the primosome at these replication forks.</text>
</comment>
<name>A0A078MTS9_9MICC</name>
<feature type="domain" description="Primosomal protein N' 3' DNA-binding" evidence="10">
    <location>
        <begin position="52"/>
        <end position="151"/>
    </location>
</feature>
<dbReference type="GO" id="GO:0006269">
    <property type="term" value="P:DNA replication, synthesis of primer"/>
    <property type="evidence" value="ECO:0007669"/>
    <property type="project" value="UniProtKB-KW"/>
</dbReference>
<dbReference type="PATRIC" id="fig|1461584.3.peg.1528"/>
<keyword evidence="6 8" id="KW-0067">ATP-binding</keyword>
<keyword evidence="5 8" id="KW-0862">Zinc</keyword>
<dbReference type="InterPro" id="IPR042115">
    <property type="entry name" value="PriA_3primeBD_sf"/>
</dbReference>
<evidence type="ECO:0000256" key="6">
    <source>
        <dbReference type="ARBA" id="ARBA00022840"/>
    </source>
</evidence>
<feature type="binding site" evidence="8">
    <location>
        <position position="472"/>
    </location>
    <ligand>
        <name>Zn(2+)</name>
        <dbReference type="ChEBI" id="CHEBI:29105"/>
        <label>2</label>
    </ligand>
</feature>
<feature type="binding site" evidence="8">
    <location>
        <position position="487"/>
    </location>
    <ligand>
        <name>Zn(2+)</name>
        <dbReference type="ChEBI" id="CHEBI:29105"/>
        <label>2</label>
    </ligand>
</feature>
<feature type="binding site" evidence="8">
    <location>
        <position position="490"/>
    </location>
    <ligand>
        <name>Zn(2+)</name>
        <dbReference type="ChEBI" id="CHEBI:29105"/>
        <label>2</label>
    </ligand>
</feature>
<dbReference type="Gene3D" id="3.40.1440.60">
    <property type="entry name" value="PriA, 3(prime) DNA-binding domain"/>
    <property type="match status" value="1"/>
</dbReference>
<comment type="caution">
    <text evidence="8">As this protein does not have any detectable helicase domains, it probably does not have helicase activity.</text>
</comment>
<evidence type="ECO:0000256" key="8">
    <source>
        <dbReference type="HAMAP-Rule" id="MF_00983"/>
    </source>
</evidence>
<comment type="similarity">
    <text evidence="8">Belongs to the helicase family. PriA subfamily.</text>
</comment>
<organism evidence="11">
    <name type="scientific">Arthrobacter saudimassiliensis</name>
    <dbReference type="NCBI Taxonomy" id="1461584"/>
    <lineage>
        <taxon>Bacteria</taxon>
        <taxon>Bacillati</taxon>
        <taxon>Actinomycetota</taxon>
        <taxon>Actinomycetes</taxon>
        <taxon>Micrococcales</taxon>
        <taxon>Micrococcaceae</taxon>
        <taxon>Arthrobacter</taxon>
    </lineage>
</organism>
<comment type="subunit">
    <text evidence="8">Component of the replication restart primosome.</text>
</comment>
<feature type="binding site" evidence="8">
    <location>
        <position position="469"/>
    </location>
    <ligand>
        <name>Zn(2+)</name>
        <dbReference type="ChEBI" id="CHEBI:29105"/>
        <label>2</label>
    </ligand>
</feature>
<dbReference type="GO" id="GO:0006302">
    <property type="term" value="P:double-strand break repair"/>
    <property type="evidence" value="ECO:0007669"/>
    <property type="project" value="InterPro"/>
</dbReference>
<keyword evidence="2 8" id="KW-0235">DNA replication</keyword>
<dbReference type="GO" id="GO:0003677">
    <property type="term" value="F:DNA binding"/>
    <property type="evidence" value="ECO:0007669"/>
    <property type="project" value="UniProtKB-UniRule"/>
</dbReference>
<evidence type="ECO:0000256" key="7">
    <source>
        <dbReference type="ARBA" id="ARBA00023125"/>
    </source>
</evidence>
<dbReference type="PANTHER" id="PTHR30580">
    <property type="entry name" value="PRIMOSOMAL PROTEIN N"/>
    <property type="match status" value="1"/>
</dbReference>
<sequence>MGTQPGPDAAGTRNGAADAPEQPRQLSLLHGFAAPAAPPGKARPAARLPIARVLLDSPLPHLDRPFDYQVPAELDADAAAGARVKVRFGGQELPGFITERRAEPEPGVRLINLGKVVSPQPVLSPEILALAQAVARRYAGTVHDVLRVAIPPRVAKVDKEYAAASATPPGPDTEAPAAADERAAADEPAAAEPAAGAAPDPDDPQPFPAAPGGLDRYPSGPAFLSHLAAGDSPRAVLSSLGGFGPADWPREIAAAVHATVRSGRGALVVVPDRKDLDRVVEALDEVLEPGQAVRLSAEDGPTPRYRNFLRLLHGEARVAVGTRSAAYAPVADLGLVCIWDDGDELHAELRAPYQHAREVLLLRAEAEGAGLLIAGITRTPEAQRLVETGWAASISADRAVVRRLAPRVTATADSFNLERDPLAARARIPHAAWKAAQDGLARGPVLVQVARTGFSPALSCQDCREPARCPDCGGPLAAAGRNAVPACRWCGHPQPRWQCPNCGSGRLRAAAVGAGRTAEELGRAFPSVPVISSAGDHVRTHVSADPALVVATPGAEPVAADGYAAALLLDGTAMLSRESLRAAEDTLRRWFNAAALVRPAAEGGQVVVTAEDTATVGHLLRWDPVGAADRELQQRRELGLPPAVRFASLTGTRDAVSAFLARAELPDAVRMVGPAPVAEEQDGDGGAPEAVSWRTLVFFPYTVAAAVTASLRATRAAFSARRTGQPVYVRVDGLDVL</sequence>
<keyword evidence="1 8" id="KW-0639">Primosome</keyword>
<evidence type="ECO:0000256" key="5">
    <source>
        <dbReference type="ARBA" id="ARBA00022833"/>
    </source>
</evidence>
<dbReference type="GO" id="GO:0005524">
    <property type="term" value="F:ATP binding"/>
    <property type="evidence" value="ECO:0007669"/>
    <property type="project" value="UniProtKB-UniRule"/>
</dbReference>
<evidence type="ECO:0000256" key="1">
    <source>
        <dbReference type="ARBA" id="ARBA00022515"/>
    </source>
</evidence>
<dbReference type="GO" id="GO:0006270">
    <property type="term" value="P:DNA replication initiation"/>
    <property type="evidence" value="ECO:0007669"/>
    <property type="project" value="TreeGrafter"/>
</dbReference>
<dbReference type="PANTHER" id="PTHR30580:SF0">
    <property type="entry name" value="PRIMOSOMAL PROTEIN N"/>
    <property type="match status" value="1"/>
</dbReference>
<evidence type="ECO:0000259" key="10">
    <source>
        <dbReference type="Pfam" id="PF17764"/>
    </source>
</evidence>
<evidence type="ECO:0000256" key="3">
    <source>
        <dbReference type="ARBA" id="ARBA00022723"/>
    </source>
</evidence>
<reference evidence="11" key="1">
    <citation type="submission" date="2014-07" db="EMBL/GenBank/DDBJ databases">
        <authorList>
            <person name="Urmite Genomes Urmite Genomes"/>
        </authorList>
    </citation>
    <scope>NUCLEOTIDE SEQUENCE</scope>
    <source>
        <strain evidence="11">11W110_air</strain>
    </source>
</reference>
<feature type="compositionally biased region" description="Low complexity" evidence="9">
    <location>
        <begin position="33"/>
        <end position="43"/>
    </location>
</feature>
<evidence type="ECO:0000256" key="2">
    <source>
        <dbReference type="ARBA" id="ARBA00022705"/>
    </source>
</evidence>
<dbReference type="GO" id="GO:0043138">
    <property type="term" value="F:3'-5' DNA helicase activity"/>
    <property type="evidence" value="ECO:0007669"/>
    <property type="project" value="TreeGrafter"/>
</dbReference>
<comment type="cofactor">
    <cofactor evidence="8">
        <name>Zn(2+)</name>
        <dbReference type="ChEBI" id="CHEBI:29105"/>
    </cofactor>
    <text evidence="8">Binds 2 zinc ions per subunit.</text>
</comment>
<proteinExistence type="inferred from homology"/>
<keyword evidence="7 8" id="KW-0238">DNA-binding</keyword>
<dbReference type="HAMAP" id="MF_00983">
    <property type="entry name" value="PriA"/>
    <property type="match status" value="1"/>
</dbReference>
<dbReference type="GO" id="GO:1990077">
    <property type="term" value="C:primosome complex"/>
    <property type="evidence" value="ECO:0007669"/>
    <property type="project" value="UniProtKB-UniRule"/>
</dbReference>
<evidence type="ECO:0000256" key="9">
    <source>
        <dbReference type="SAM" id="MobiDB-lite"/>
    </source>
</evidence>
<feature type="compositionally biased region" description="Low complexity" evidence="9">
    <location>
        <begin position="186"/>
        <end position="199"/>
    </location>
</feature>
<feature type="binding site" evidence="8">
    <location>
        <position position="499"/>
    </location>
    <ligand>
        <name>Zn(2+)</name>
        <dbReference type="ChEBI" id="CHEBI:29105"/>
        <label>1</label>
    </ligand>
</feature>
<gene>
    <name evidence="11" type="primary">priA_2</name>
    <name evidence="8" type="synonym">priA</name>
    <name evidence="11" type="ORF">BN1051_01539</name>
</gene>
<dbReference type="InterPro" id="IPR041222">
    <property type="entry name" value="PriA_3primeBD"/>
</dbReference>
<dbReference type="EMBL" id="LN483070">
    <property type="protein sequence ID" value="CEA08201.1"/>
    <property type="molecule type" value="Genomic_DNA"/>
</dbReference>
<dbReference type="Pfam" id="PF17764">
    <property type="entry name" value="PriA_3primeBD"/>
    <property type="match status" value="1"/>
</dbReference>
<evidence type="ECO:0000313" key="11">
    <source>
        <dbReference type="EMBL" id="CEA08201.1"/>
    </source>
</evidence>
<dbReference type="GO" id="GO:0006310">
    <property type="term" value="P:DNA recombination"/>
    <property type="evidence" value="ECO:0007669"/>
    <property type="project" value="InterPro"/>
</dbReference>
<evidence type="ECO:0000256" key="4">
    <source>
        <dbReference type="ARBA" id="ARBA00022741"/>
    </source>
</evidence>
<dbReference type="Gene3D" id="3.40.50.300">
    <property type="entry name" value="P-loop containing nucleotide triphosphate hydrolases"/>
    <property type="match status" value="1"/>
</dbReference>
<feature type="binding site" evidence="8">
    <location>
        <position position="463"/>
    </location>
    <ligand>
        <name>Zn(2+)</name>
        <dbReference type="ChEBI" id="CHEBI:29105"/>
        <label>1</label>
    </ligand>
</feature>
<feature type="binding site" evidence="8">
    <location>
        <position position="460"/>
    </location>
    <ligand>
        <name>Zn(2+)</name>
        <dbReference type="ChEBI" id="CHEBI:29105"/>
        <label>1</label>
    </ligand>
</feature>
<dbReference type="InterPro" id="IPR027417">
    <property type="entry name" value="P-loop_NTPase"/>
</dbReference>
<keyword evidence="3 8" id="KW-0479">Metal-binding</keyword>